<proteinExistence type="predicted"/>
<evidence type="ECO:0000313" key="1">
    <source>
        <dbReference type="EMBL" id="GGR37116.1"/>
    </source>
</evidence>
<reference evidence="1" key="2">
    <citation type="submission" date="2020-09" db="EMBL/GenBank/DDBJ databases">
        <authorList>
            <person name="Sun Q."/>
            <person name="Ohkuma M."/>
        </authorList>
    </citation>
    <scope>NUCLEOTIDE SEQUENCE</scope>
    <source>
        <strain evidence="1">JCM 31311</strain>
    </source>
</reference>
<gene>
    <name evidence="1" type="ORF">GCM10008957_53310</name>
</gene>
<accession>A0A918KWJ4</accession>
<dbReference type="Proteomes" id="UP000603865">
    <property type="component" value="Unassembled WGS sequence"/>
</dbReference>
<reference evidence="1" key="1">
    <citation type="journal article" date="2014" name="Int. J. Syst. Evol. Microbiol.">
        <title>Complete genome sequence of Corynebacterium casei LMG S-19264T (=DSM 44701T), isolated from a smear-ripened cheese.</title>
        <authorList>
            <consortium name="US DOE Joint Genome Institute (JGI-PGF)"/>
            <person name="Walter F."/>
            <person name="Albersmeier A."/>
            <person name="Kalinowski J."/>
            <person name="Ruckert C."/>
        </authorList>
    </citation>
    <scope>NUCLEOTIDE SEQUENCE</scope>
    <source>
        <strain evidence="1">JCM 31311</strain>
    </source>
</reference>
<evidence type="ECO:0008006" key="3">
    <source>
        <dbReference type="Google" id="ProtNLM"/>
    </source>
</evidence>
<name>A0A918KWJ4_9DEIO</name>
<evidence type="ECO:0000313" key="2">
    <source>
        <dbReference type="Proteomes" id="UP000603865"/>
    </source>
</evidence>
<protein>
    <recommendedName>
        <fullName evidence="3">DUF11 domain-containing protein</fullName>
    </recommendedName>
</protein>
<keyword evidence="2" id="KW-1185">Reference proteome</keyword>
<dbReference type="RefSeq" id="WP_229776668.1">
    <property type="nucleotide sequence ID" value="NZ_BMQL01000077.1"/>
</dbReference>
<organism evidence="1 2">
    <name type="scientific">Deinococcus ruber</name>
    <dbReference type="NCBI Taxonomy" id="1848197"/>
    <lineage>
        <taxon>Bacteria</taxon>
        <taxon>Thermotogati</taxon>
        <taxon>Deinococcota</taxon>
        <taxon>Deinococci</taxon>
        <taxon>Deinococcales</taxon>
        <taxon>Deinococcaceae</taxon>
        <taxon>Deinococcus</taxon>
    </lineage>
</organism>
<comment type="caution">
    <text evidence="1">The sequence shown here is derived from an EMBL/GenBank/DDBJ whole genome shotgun (WGS) entry which is preliminary data.</text>
</comment>
<sequence length="1637" mass="170625">MKAPHISTQHPHPAPASRSLLLRAALPLMASLMLGNLLSVGHAQEINTSLPLTSIGDKLLWSVGNQDFTLTVAATGRVRLDLYSPQLDPKDYRSDTYYGDETYSKDPVATRFELVDASGKSVVVKNYAPGQQTWDTLFDTTLPAGTYKLRALTTGNAKNTFAVKLSSESAALAADRLIVNVHSHDFMPVLNVTTDGPGYELQMYDGDGPTELQAQLRDASGQVTPLPVSSQLGNVSWKLPDAPGRYTIELLQPVGARQYSNSVSFTMTRNKAATPITVVQADTLGLLRVEAELILPESVQPIQLPVTVGAVLVSAEPFEAKTPAGTYPVSVPPVAGAEVTAPSEVTVKKGETALVRVQVKPSVALTLVADKPEVCVGDVVTFTAQATTAYAGDLPLTLALTSDQLSLEGTASQTGVFNAATPGTVTVKATATQSGDFSVAANLGPWSAMKAVGVKVLPDVTSFQLSRNAVPGALPGEEVTVSLSITNTANVAQPYHLSDTPGAGLAALDSTEFSGTLAAGETKTLSYRARVTGQSGDTSTLSASLSGSSVNGVACGVPQTSEVAFTALTPTPVVTPPEVVRTAPDIQRTSVVSLPFHAPTLARTLVIAHSFPAVASYVPGSSKLDGQAIPDPVVGASGRVYWVVPTPAATAQTTSDDPAGKGKLVSGTVTYNLTHTGLLPALDKPSLVARYTRDRQEVLEGTFDTADFGSATPVGLAQVVAATENDGDIKLPLAGKVFYARDRIGIAVEGALDAALNPTVNGQPIPETQIGTRISDPANNLQRLEYVGIPIQRGENVIALGDQKIKVYLAGPTASVVFTPISLVADGSTPLKLKVQALDAAGIASGESFLTINPSLEPLAPDANTSDAGYQVALKDGVGTLVLQPQATPTVLNLTYLVAGRSEALRYPVVPDNSTVGVGMVSATLGLPDGLKFSVDNLSVQARAYYEGPLLGGKLYLAADKDGLPTSTNPYLRYPVTGDSSIQTIPLQGVDPVAVNYDHPSFHAQYLQGPLPISVFSLDGNLTALSVSTKTNPTVSGFLAYIPGDQKKETLIPNGTRLLHLSNSNLSPDSESIQLVATKNGLEISRSTLSRYVDYVLDPTTGVITLTRGLEATDPNLNNLTLVVSYRLNNALDGRTLGYGAETRYESREGGQNFSVAAAAVNLDNVLTTGVRATYDSSTVKANVLAAYSGGIQAAADFSANLGDTAATLQARYQDAGYTKNGGLNGGSTGTSLNANVISRLTPNINAVVTGEYHDIPAANATTTNGVLDTTGGSVSARADMRFQPFSVGLGAKYGFGDVYGIGAIGSIGYHASPIDIDIVHTQPLTGNLATTTDFSAKVTIGKVAVGLHDLLTWGSDNTASLTMNTVLGNTNFSVGYDLPTASGAGNRARFGVDTSLPLNTRTKLGLRGAVVNDFNVSTTTITAGADLAYNSGDINATLGGDVAYDGNIFKTVLRGGITGTINRTLTLTADGTVDLTPGNFGARAAVGYAYRNSAWQSLGYLRYLDGSLSAGKPELSAGASAEYHTPTFALRGGLDSRTLLNDTPSFTYQGSLGGTYYPTDFIGIGAWGRALVQPSSSTTQYGFGLEGSVRALPGTWLTAGYNFAGFDGLGNQYTKPGVYLRLDLTLDETLGQADQH</sequence>
<dbReference type="EMBL" id="BMQL01000077">
    <property type="protein sequence ID" value="GGR37116.1"/>
    <property type="molecule type" value="Genomic_DNA"/>
</dbReference>